<dbReference type="Proteomes" id="UP000224567">
    <property type="component" value="Unassembled WGS sequence"/>
</dbReference>
<dbReference type="STRING" id="33114.A0A2G2W3P5"/>
<dbReference type="PROSITE" id="PS51767">
    <property type="entry name" value="PEPTIDASE_A1"/>
    <property type="match status" value="1"/>
</dbReference>
<feature type="active site" evidence="2">
    <location>
        <position position="137"/>
    </location>
</feature>
<reference evidence="6" key="2">
    <citation type="journal article" date="2017" name="J. Anim. Genet.">
        <title>Multiple reference genome sequences of hot pepper reveal the massive evolution of plant disease resistance genes by retroduplication.</title>
        <authorList>
            <person name="Kim S."/>
            <person name="Park J."/>
            <person name="Yeom S.-I."/>
            <person name="Kim Y.-M."/>
            <person name="Seo E."/>
            <person name="Kim K.-T."/>
            <person name="Kim M.-S."/>
            <person name="Lee J.M."/>
            <person name="Cheong K."/>
            <person name="Shin H.-S."/>
            <person name="Kim S.-B."/>
            <person name="Han K."/>
            <person name="Lee J."/>
            <person name="Park M."/>
            <person name="Lee H.-A."/>
            <person name="Lee H.-Y."/>
            <person name="Lee Y."/>
            <person name="Oh S."/>
            <person name="Lee J.H."/>
            <person name="Choi E."/>
            <person name="Choi E."/>
            <person name="Lee S.E."/>
            <person name="Jeon J."/>
            <person name="Kim H."/>
            <person name="Choi G."/>
            <person name="Song H."/>
            <person name="Lee J."/>
            <person name="Lee S.-C."/>
            <person name="Kwon J.-K."/>
            <person name="Lee H.-Y."/>
            <person name="Koo N."/>
            <person name="Hong Y."/>
            <person name="Kim R.W."/>
            <person name="Kang W.-H."/>
            <person name="Huh J.H."/>
            <person name="Kang B.-C."/>
            <person name="Yang T.-J."/>
            <person name="Lee Y.-H."/>
            <person name="Bennetzen J.L."/>
            <person name="Choi D."/>
        </authorList>
    </citation>
    <scope>NUCLEOTIDE SEQUENCE [LARGE SCALE GENOMIC DNA]</scope>
    <source>
        <strain evidence="6">cv. PBC81</strain>
    </source>
</reference>
<dbReference type="InterPro" id="IPR001461">
    <property type="entry name" value="Aspartic_peptidase_A1"/>
</dbReference>
<keyword evidence="3" id="KW-0812">Transmembrane</keyword>
<sequence length="446" mass="49375">MAIWSCFFLVYIIGYYLIITQPILGEKLLVPPHFQVVNVSSLHPEPHCQSSSTSGQTIRSQKLEIVARYGPCFPNPKTPTSESSQLRNWDQVRVRSINKKHKAQRVPVDNEVNSDHGYYTVKIGLGTPRQDFYLMVDTGSKSTWVHCKSCTKGCKSDKPLFDPSKSSTYTNNTATCNGPFSVRYVDKSSISGTWGCDTLTGDDHDLGAIINFRFGCGQEIDGDFGDASGVFGLGKGESSVTSQIGSAMKMFSYYIPPRSDLKGNLYFGNEARENSNTCSNQFTPLVKDDSVNYYVDLVGISVAGKKLNVSSTIFTSRGTIIDSGTVITRLPQMVYSALRNAFRQSMLTYTLLDEGDEHLDTCYSLEGIEQFLLPEIKFHFGQGSTIDVTLTYQGKIWTPHDNKRSIMCLAFASTKGVTIIGNVQQRGFNVIYDLEGQRIGFGTKCA</sequence>
<dbReference type="InterPro" id="IPR021109">
    <property type="entry name" value="Peptidase_aspartic_dom_sf"/>
</dbReference>
<dbReference type="OrthoDB" id="851051at2759"/>
<dbReference type="AlphaFoldDB" id="A0A2G2W3P5"/>
<name>A0A2G2W3P5_CAPBA</name>
<reference evidence="5 6" key="1">
    <citation type="journal article" date="2017" name="Genome Biol.">
        <title>New reference genome sequences of hot pepper reveal the massive evolution of plant disease-resistance genes by retroduplication.</title>
        <authorList>
            <person name="Kim S."/>
            <person name="Park J."/>
            <person name="Yeom S.I."/>
            <person name="Kim Y.M."/>
            <person name="Seo E."/>
            <person name="Kim K.T."/>
            <person name="Kim M.S."/>
            <person name="Lee J.M."/>
            <person name="Cheong K."/>
            <person name="Shin H.S."/>
            <person name="Kim S.B."/>
            <person name="Han K."/>
            <person name="Lee J."/>
            <person name="Park M."/>
            <person name="Lee H.A."/>
            <person name="Lee H.Y."/>
            <person name="Lee Y."/>
            <person name="Oh S."/>
            <person name="Lee J.H."/>
            <person name="Choi E."/>
            <person name="Choi E."/>
            <person name="Lee S.E."/>
            <person name="Jeon J."/>
            <person name="Kim H."/>
            <person name="Choi G."/>
            <person name="Song H."/>
            <person name="Lee J."/>
            <person name="Lee S.C."/>
            <person name="Kwon J.K."/>
            <person name="Lee H.Y."/>
            <person name="Koo N."/>
            <person name="Hong Y."/>
            <person name="Kim R.W."/>
            <person name="Kang W.H."/>
            <person name="Huh J.H."/>
            <person name="Kang B.C."/>
            <person name="Yang T.J."/>
            <person name="Lee Y.H."/>
            <person name="Bennetzen J.L."/>
            <person name="Choi D."/>
        </authorList>
    </citation>
    <scope>NUCLEOTIDE SEQUENCE [LARGE SCALE GENOMIC DNA]</scope>
    <source>
        <strain evidence="6">cv. PBC81</strain>
    </source>
</reference>
<feature type="active site" evidence="2">
    <location>
        <position position="322"/>
    </location>
</feature>
<dbReference type="EMBL" id="MLFT02000008">
    <property type="protein sequence ID" value="PHT39838.1"/>
    <property type="molecule type" value="Genomic_DNA"/>
</dbReference>
<dbReference type="Gene3D" id="2.40.70.10">
    <property type="entry name" value="Acid Proteases"/>
    <property type="match status" value="2"/>
</dbReference>
<evidence type="ECO:0000313" key="5">
    <source>
        <dbReference type="EMBL" id="PHT39838.1"/>
    </source>
</evidence>
<evidence type="ECO:0000313" key="6">
    <source>
        <dbReference type="Proteomes" id="UP000224567"/>
    </source>
</evidence>
<accession>A0A2G2W3P5</accession>
<comment type="similarity">
    <text evidence="1">Belongs to the peptidase A1 family.</text>
</comment>
<evidence type="ECO:0000256" key="1">
    <source>
        <dbReference type="ARBA" id="ARBA00007447"/>
    </source>
</evidence>
<dbReference type="PANTHER" id="PTHR13683:SF398">
    <property type="entry name" value="ASPARTYL PROTEASE AED1-LIKE"/>
    <property type="match status" value="1"/>
</dbReference>
<keyword evidence="6" id="KW-1185">Reference proteome</keyword>
<feature type="transmembrane region" description="Helical" evidence="3">
    <location>
        <begin position="7"/>
        <end position="24"/>
    </location>
</feature>
<comment type="caution">
    <text evidence="5">The sequence shown here is derived from an EMBL/GenBank/DDBJ whole genome shotgun (WGS) entry which is preliminary data.</text>
</comment>
<gene>
    <name evidence="5" type="ORF">CQW23_18692</name>
</gene>
<keyword evidence="3" id="KW-1133">Transmembrane helix</keyword>
<dbReference type="PANTHER" id="PTHR13683">
    <property type="entry name" value="ASPARTYL PROTEASES"/>
    <property type="match status" value="1"/>
</dbReference>
<dbReference type="Pfam" id="PF00026">
    <property type="entry name" value="Asp"/>
    <property type="match status" value="1"/>
</dbReference>
<evidence type="ECO:0000256" key="2">
    <source>
        <dbReference type="PIRSR" id="PIRSR601461-1"/>
    </source>
</evidence>
<dbReference type="SUPFAM" id="SSF50630">
    <property type="entry name" value="Acid proteases"/>
    <property type="match status" value="1"/>
</dbReference>
<evidence type="ECO:0000256" key="3">
    <source>
        <dbReference type="SAM" id="Phobius"/>
    </source>
</evidence>
<dbReference type="PRINTS" id="PR00792">
    <property type="entry name" value="PEPSIN"/>
</dbReference>
<organism evidence="5 6">
    <name type="scientific">Capsicum baccatum</name>
    <name type="common">Peruvian pepper</name>
    <dbReference type="NCBI Taxonomy" id="33114"/>
    <lineage>
        <taxon>Eukaryota</taxon>
        <taxon>Viridiplantae</taxon>
        <taxon>Streptophyta</taxon>
        <taxon>Embryophyta</taxon>
        <taxon>Tracheophyta</taxon>
        <taxon>Spermatophyta</taxon>
        <taxon>Magnoliopsida</taxon>
        <taxon>eudicotyledons</taxon>
        <taxon>Gunneridae</taxon>
        <taxon>Pentapetalae</taxon>
        <taxon>asterids</taxon>
        <taxon>lamiids</taxon>
        <taxon>Solanales</taxon>
        <taxon>Solanaceae</taxon>
        <taxon>Solanoideae</taxon>
        <taxon>Capsiceae</taxon>
        <taxon>Capsicum</taxon>
    </lineage>
</organism>
<protein>
    <recommendedName>
        <fullName evidence="4">Peptidase A1 domain-containing protein</fullName>
    </recommendedName>
</protein>
<dbReference type="InterPro" id="IPR033121">
    <property type="entry name" value="PEPTIDASE_A1"/>
</dbReference>
<evidence type="ECO:0000259" key="4">
    <source>
        <dbReference type="PROSITE" id="PS51767"/>
    </source>
</evidence>
<keyword evidence="3" id="KW-0472">Membrane</keyword>
<dbReference type="GO" id="GO:0004190">
    <property type="term" value="F:aspartic-type endopeptidase activity"/>
    <property type="evidence" value="ECO:0007669"/>
    <property type="project" value="InterPro"/>
</dbReference>
<feature type="domain" description="Peptidase A1" evidence="4">
    <location>
        <begin position="119"/>
        <end position="442"/>
    </location>
</feature>
<dbReference type="GO" id="GO:0006508">
    <property type="term" value="P:proteolysis"/>
    <property type="evidence" value="ECO:0007669"/>
    <property type="project" value="InterPro"/>
</dbReference>
<proteinExistence type="inferred from homology"/>